<comment type="caution">
    <text evidence="1">The sequence shown here is derived from an EMBL/GenBank/DDBJ whole genome shotgun (WGS) entry which is preliminary data.</text>
</comment>
<name>A0A7W6EDR8_9RHOB</name>
<accession>A0A7W6EDR8</accession>
<gene>
    <name evidence="1" type="ORF">GGR95_003605</name>
</gene>
<proteinExistence type="predicted"/>
<evidence type="ECO:0000313" key="1">
    <source>
        <dbReference type="EMBL" id="MBB3995939.1"/>
    </source>
</evidence>
<dbReference type="Proteomes" id="UP000530268">
    <property type="component" value="Unassembled WGS sequence"/>
</dbReference>
<dbReference type="EMBL" id="JACIEI010000022">
    <property type="protein sequence ID" value="MBB3995939.1"/>
    <property type="molecule type" value="Genomic_DNA"/>
</dbReference>
<dbReference type="AlphaFoldDB" id="A0A7W6EDR8"/>
<sequence>MTKVRPTAIQSRPFDSIYCNKGDKLCPARQGQAQHDPKAWEPSSQTIQIPYTDCNYADLRPNFLCPCVVHCRHCAKRVGTPFSDWCGHCHPSQSEPPYDREGRENSDQLYPQPFLAEGWLGGISDKCTGMTKRWFTRFQMNFRSQNNLNFVIEDPDHILSKTEEDKIGILFKRAVRAGHPFDIGANRLFEVPIYKNSEKSPLTIRRIPSCMCLSIETV</sequence>
<keyword evidence="2" id="KW-1185">Reference proteome</keyword>
<protein>
    <submittedName>
        <fullName evidence="1">Uncharacterized protein</fullName>
    </submittedName>
</protein>
<evidence type="ECO:0000313" key="2">
    <source>
        <dbReference type="Proteomes" id="UP000530268"/>
    </source>
</evidence>
<organism evidence="1 2">
    <name type="scientific">Sulfitobacter undariae</name>
    <dbReference type="NCBI Taxonomy" id="1563671"/>
    <lineage>
        <taxon>Bacteria</taxon>
        <taxon>Pseudomonadati</taxon>
        <taxon>Pseudomonadota</taxon>
        <taxon>Alphaproteobacteria</taxon>
        <taxon>Rhodobacterales</taxon>
        <taxon>Roseobacteraceae</taxon>
        <taxon>Sulfitobacter</taxon>
    </lineage>
</organism>
<reference evidence="1 2" key="1">
    <citation type="submission" date="2020-08" db="EMBL/GenBank/DDBJ databases">
        <title>Genomic Encyclopedia of Type Strains, Phase IV (KMG-IV): sequencing the most valuable type-strain genomes for metagenomic binning, comparative biology and taxonomic classification.</title>
        <authorList>
            <person name="Goeker M."/>
        </authorList>
    </citation>
    <scope>NUCLEOTIDE SEQUENCE [LARGE SCALE GENOMIC DNA]</scope>
    <source>
        <strain evidence="1 2">DSM 102234</strain>
    </source>
</reference>